<keyword evidence="1" id="KW-0812">Transmembrane</keyword>
<dbReference type="STRING" id="1618364.UX86_C0006G0019"/>
<evidence type="ECO:0000256" key="1">
    <source>
        <dbReference type="SAM" id="Phobius"/>
    </source>
</evidence>
<keyword evidence="1" id="KW-0472">Membrane</keyword>
<gene>
    <name evidence="2" type="ORF">UX86_C0006G0019</name>
</gene>
<accession>A0A0G1S5M9</accession>
<evidence type="ECO:0000313" key="3">
    <source>
        <dbReference type="Proteomes" id="UP000034502"/>
    </source>
</evidence>
<dbReference type="EMBL" id="LCNU01000006">
    <property type="protein sequence ID" value="KKU64651.1"/>
    <property type="molecule type" value="Genomic_DNA"/>
</dbReference>
<evidence type="ECO:0008006" key="4">
    <source>
        <dbReference type="Google" id="ProtNLM"/>
    </source>
</evidence>
<evidence type="ECO:0000313" key="2">
    <source>
        <dbReference type="EMBL" id="KKU64651.1"/>
    </source>
</evidence>
<dbReference type="Proteomes" id="UP000034502">
    <property type="component" value="Unassembled WGS sequence"/>
</dbReference>
<protein>
    <recommendedName>
        <fullName evidence="4">Type 4 fimbrial biogenesis protein PilX N-terminal domain-containing protein</fullName>
    </recommendedName>
</protein>
<name>A0A0G1S5M9_9BACT</name>
<comment type="caution">
    <text evidence="2">The sequence shown here is derived from an EMBL/GenBank/DDBJ whole genome shotgun (WGS) entry which is preliminary data.</text>
</comment>
<sequence length="261" mass="27126">MRKLKRLYRGQALVIVLLIVGVGLTVGLAIISRSVTEVNVTTVQEESARALEAAEAGVEQAFGGLIAGSGGTGTLPSSNATFNVANSNIGAGTVYEVPFVVDQGDAATVDMTGYSGNNVRICWGKNSEQTGVEVILYFDPGSGLISSGRGGYDPQGRWNFMVSDTGNCGTMGYTYSKLVDLSELGMTSGTPLFLRIRPVFNSTPVRLAVVAVGSSFPVQGTEIQSTGQAGNASQRIKATAANPDLPAIFDNAVFSGSSLIK</sequence>
<organism evidence="2 3">
    <name type="scientific">Candidatus Amesbacteria bacterium GW2011_GWC1_47_15</name>
    <dbReference type="NCBI Taxonomy" id="1618364"/>
    <lineage>
        <taxon>Bacteria</taxon>
        <taxon>Candidatus Amesiibacteriota</taxon>
    </lineage>
</organism>
<keyword evidence="1" id="KW-1133">Transmembrane helix</keyword>
<proteinExistence type="predicted"/>
<feature type="transmembrane region" description="Helical" evidence="1">
    <location>
        <begin position="12"/>
        <end position="31"/>
    </location>
</feature>
<dbReference type="AlphaFoldDB" id="A0A0G1S5M9"/>
<reference evidence="2 3" key="1">
    <citation type="journal article" date="2015" name="Nature">
        <title>rRNA introns, odd ribosomes, and small enigmatic genomes across a large radiation of phyla.</title>
        <authorList>
            <person name="Brown C.T."/>
            <person name="Hug L.A."/>
            <person name="Thomas B.C."/>
            <person name="Sharon I."/>
            <person name="Castelle C.J."/>
            <person name="Singh A."/>
            <person name="Wilkins M.J."/>
            <person name="Williams K.H."/>
            <person name="Banfield J.F."/>
        </authorList>
    </citation>
    <scope>NUCLEOTIDE SEQUENCE [LARGE SCALE GENOMIC DNA]</scope>
</reference>